<evidence type="ECO:0000256" key="2">
    <source>
        <dbReference type="ARBA" id="ARBA00022448"/>
    </source>
</evidence>
<evidence type="ECO:0000256" key="6">
    <source>
        <dbReference type="SAM" id="SignalP"/>
    </source>
</evidence>
<keyword evidence="4 6" id="KW-0732">Signal</keyword>
<dbReference type="Pfam" id="PF01297">
    <property type="entry name" value="ZnuA"/>
    <property type="match status" value="1"/>
</dbReference>
<sequence length="334" mass="34430">MIRSTRAVRSAAMALAVSLPFALSACGGAENAESAPASQGDCPGTPVTVVVSVDQWGDIVSQLGGACADVTTVLASSSVDPHDYEPAPSDAVAFEGAQLVVVNGGHYDEWAAKLASTSAPDAPVVNAVELSGGHADEEHDHGGEAGHEHAEEHDHAGEANPHVWYKPEAVRAVAEEVTSRLSALSADAAGYFAERHTEFDESMKPYDDAIAAIKAGAPGRSFAATESVFDDMAAALGLADRTPAGYRAAAANESEPSPADLDAFLALLSGRGADVLIYNTQTEGSVPEQIRAAAEQAGVPVVEVTETLPPEAKTFQDWQVAQLQSLAKAFGVAT</sequence>
<dbReference type="GO" id="GO:0030001">
    <property type="term" value="P:metal ion transport"/>
    <property type="evidence" value="ECO:0007669"/>
    <property type="project" value="InterPro"/>
</dbReference>
<evidence type="ECO:0000256" key="3">
    <source>
        <dbReference type="ARBA" id="ARBA00022723"/>
    </source>
</evidence>
<organism evidence="7 8">
    <name type="scientific">Mycolicibacterium iranicum</name>
    <name type="common">Mycobacterium iranicum</name>
    <dbReference type="NCBI Taxonomy" id="912594"/>
    <lineage>
        <taxon>Bacteria</taxon>
        <taxon>Bacillati</taxon>
        <taxon>Actinomycetota</taxon>
        <taxon>Actinomycetes</taxon>
        <taxon>Mycobacteriales</taxon>
        <taxon>Mycobacteriaceae</taxon>
        <taxon>Mycolicibacterium</taxon>
    </lineage>
</organism>
<feature type="region of interest" description="Disordered" evidence="5">
    <location>
        <begin position="134"/>
        <end position="156"/>
    </location>
</feature>
<evidence type="ECO:0000256" key="1">
    <source>
        <dbReference type="ARBA" id="ARBA00004196"/>
    </source>
</evidence>
<evidence type="ECO:0000256" key="4">
    <source>
        <dbReference type="ARBA" id="ARBA00022729"/>
    </source>
</evidence>
<comment type="caution">
    <text evidence="7">The sequence shown here is derived from an EMBL/GenBank/DDBJ whole genome shotgun (WGS) entry which is preliminary data.</text>
</comment>
<dbReference type="EMBL" id="JACHVU010000008">
    <property type="protein sequence ID" value="MBB2992060.1"/>
    <property type="molecule type" value="Genomic_DNA"/>
</dbReference>
<evidence type="ECO:0000313" key="7">
    <source>
        <dbReference type="EMBL" id="MBB2992060.1"/>
    </source>
</evidence>
<dbReference type="PANTHER" id="PTHR42953:SF1">
    <property type="entry name" value="METAL-BINDING PROTEIN HI_0362-RELATED"/>
    <property type="match status" value="1"/>
</dbReference>
<reference evidence="7 8" key="1">
    <citation type="submission" date="2020-08" db="EMBL/GenBank/DDBJ databases">
        <title>The Agave Microbiome: Exploring the role of microbial communities in plant adaptations to desert environments.</title>
        <authorList>
            <person name="Partida-Martinez L.P."/>
        </authorList>
    </citation>
    <scope>NUCLEOTIDE SEQUENCE [LARGE SCALE GENOMIC DNA]</scope>
    <source>
        <strain evidence="7 8">AT2.18</strain>
    </source>
</reference>
<keyword evidence="2" id="KW-0813">Transport</keyword>
<dbReference type="InterPro" id="IPR006127">
    <property type="entry name" value="ZnuA-like"/>
</dbReference>
<name>A0A839Q7T4_MYCIR</name>
<dbReference type="PANTHER" id="PTHR42953">
    <property type="entry name" value="HIGH-AFFINITY ZINC UPTAKE SYSTEM PROTEIN ZNUA-RELATED"/>
    <property type="match status" value="1"/>
</dbReference>
<dbReference type="PROSITE" id="PS51257">
    <property type="entry name" value="PROKAR_LIPOPROTEIN"/>
    <property type="match status" value="1"/>
</dbReference>
<proteinExistence type="predicted"/>
<dbReference type="AlphaFoldDB" id="A0A839Q7T4"/>
<feature type="chain" id="PRO_5039410317" evidence="6">
    <location>
        <begin position="26"/>
        <end position="334"/>
    </location>
</feature>
<gene>
    <name evidence="7" type="ORF">FHR72_003556</name>
</gene>
<evidence type="ECO:0000256" key="5">
    <source>
        <dbReference type="SAM" id="MobiDB-lite"/>
    </source>
</evidence>
<dbReference type="InterPro" id="IPR050492">
    <property type="entry name" value="Bact_metal-bind_prot9"/>
</dbReference>
<evidence type="ECO:0000313" key="8">
    <source>
        <dbReference type="Proteomes" id="UP000550501"/>
    </source>
</evidence>
<keyword evidence="3" id="KW-0479">Metal-binding</keyword>
<accession>A0A839Q7T4</accession>
<dbReference type="SUPFAM" id="SSF53807">
    <property type="entry name" value="Helical backbone' metal receptor"/>
    <property type="match status" value="1"/>
</dbReference>
<feature type="signal peptide" evidence="6">
    <location>
        <begin position="1"/>
        <end position="25"/>
    </location>
</feature>
<dbReference type="GO" id="GO:0030313">
    <property type="term" value="C:cell envelope"/>
    <property type="evidence" value="ECO:0007669"/>
    <property type="project" value="UniProtKB-SubCell"/>
</dbReference>
<dbReference type="GO" id="GO:0046872">
    <property type="term" value="F:metal ion binding"/>
    <property type="evidence" value="ECO:0007669"/>
    <property type="project" value="UniProtKB-KW"/>
</dbReference>
<protein>
    <submittedName>
        <fullName evidence="7">Zinc/manganese transport system substrate-binding protein</fullName>
    </submittedName>
</protein>
<dbReference type="Gene3D" id="3.40.50.1980">
    <property type="entry name" value="Nitrogenase molybdenum iron protein domain"/>
    <property type="match status" value="2"/>
</dbReference>
<keyword evidence="8" id="KW-1185">Reference proteome</keyword>
<dbReference type="Proteomes" id="UP000550501">
    <property type="component" value="Unassembled WGS sequence"/>
</dbReference>
<comment type="subcellular location">
    <subcellularLocation>
        <location evidence="1">Cell envelope</location>
    </subcellularLocation>
</comment>